<dbReference type="PANTHER" id="PTHR10039">
    <property type="entry name" value="AMELOGENIN"/>
    <property type="match status" value="1"/>
</dbReference>
<protein>
    <recommendedName>
        <fullName evidence="2">NACHT domain-containing protein</fullName>
    </recommendedName>
</protein>
<dbReference type="PANTHER" id="PTHR10039:SF14">
    <property type="entry name" value="NACHT DOMAIN-CONTAINING PROTEIN"/>
    <property type="match status" value="1"/>
</dbReference>
<organism evidence="3 4">
    <name type="scientific">Orbilia brochopaga</name>
    <dbReference type="NCBI Taxonomy" id="3140254"/>
    <lineage>
        <taxon>Eukaryota</taxon>
        <taxon>Fungi</taxon>
        <taxon>Dikarya</taxon>
        <taxon>Ascomycota</taxon>
        <taxon>Pezizomycotina</taxon>
        <taxon>Orbiliomycetes</taxon>
        <taxon>Orbiliales</taxon>
        <taxon>Orbiliaceae</taxon>
        <taxon>Orbilia</taxon>
    </lineage>
</organism>
<evidence type="ECO:0000256" key="1">
    <source>
        <dbReference type="ARBA" id="ARBA00022737"/>
    </source>
</evidence>
<keyword evidence="4" id="KW-1185">Reference proteome</keyword>
<dbReference type="Proteomes" id="UP001375240">
    <property type="component" value="Unassembled WGS sequence"/>
</dbReference>
<name>A0AAV9UU55_9PEZI</name>
<evidence type="ECO:0000313" key="4">
    <source>
        <dbReference type="Proteomes" id="UP001375240"/>
    </source>
</evidence>
<comment type="caution">
    <text evidence="3">The sequence shown here is derived from an EMBL/GenBank/DDBJ whole genome shotgun (WGS) entry which is preliminary data.</text>
</comment>
<dbReference type="InterPro" id="IPR056884">
    <property type="entry name" value="NPHP3-like_N"/>
</dbReference>
<dbReference type="InterPro" id="IPR007111">
    <property type="entry name" value="NACHT_NTPase"/>
</dbReference>
<dbReference type="InterPro" id="IPR029058">
    <property type="entry name" value="AB_hydrolase_fold"/>
</dbReference>
<dbReference type="PROSITE" id="PS50837">
    <property type="entry name" value="NACHT"/>
    <property type="match status" value="1"/>
</dbReference>
<reference evidence="3 4" key="1">
    <citation type="submission" date="2019-10" db="EMBL/GenBank/DDBJ databases">
        <authorList>
            <person name="Palmer J.M."/>
        </authorList>
    </citation>
    <scope>NUCLEOTIDE SEQUENCE [LARGE SCALE GENOMIC DNA]</scope>
    <source>
        <strain evidence="3 4">TWF696</strain>
    </source>
</reference>
<dbReference type="EMBL" id="JAVHNQ010000005">
    <property type="protein sequence ID" value="KAK6346638.1"/>
    <property type="molecule type" value="Genomic_DNA"/>
</dbReference>
<sequence length="863" mass="97741">MSGNATPASQPTNEGISKELVIDSEDLGFKTLYEPADGEISIDIIAVHGLGEHPDKAWTYSSEQADHKDVNWLKDTDMLPAELPKARIMTFGYNSTWYGPEAVKQRLSNIAKEMLTDLVYERKDCQDRPIVFVGHCLGGLVMQKAYILAKTIGDDYPGIGKSVTGMVFIGTPHRGAGGALSPRGRISQAMAAKGLWIEERILKTLEEGNETLVDVVREYTRLINLKSSSIQVYCFFEMKQTVVGKIVGDQMIKETIVDEDSGTLFGHRSAGLVLDHFSLNKYKSPKDCNYIRVSRQIVSMVEGSKKALEVRSTGDCLKKLWVTDPSLDKERIEGKEDKLLDLHGHRVSRWILDHNKFTEWHADAQSKLLWIKGDPGKGKTMLLCGIIEELEKPSADPKTLAYFFCQATNANNNNATAVLRCLIYSLVSRQPALISYVREKFDQDEKLLEGTNAWLVVSRIFTNILKDKILETGGATYLIIDALDECTTQLPELLRFIVGMLRTCSHVKWIVSSRNWPEIEKELDPRPAYATKNSRVRPVKLSLELNKTSVSKAVTEYIKIKVAELARQHTYSKEVRAAVKNYLKLNANGTFLWVALVCRELDGVSSLRAQEKVTEFPSGLDELYKRMMDQICHSKNHELCREILAIISLMRRAIELEEFASLINSSNDRSTDVRTPDSVPDNDKALREAIGLCGSFLTLQKRTILFVHQSAKDYLLEHEFDRIFPYTRGRTKTQQLIVLRSINAMRKPPQILQKDIYGIQDLGRSIEMIDSPERDPLAPIRYACLYWIHHLCEIEFEIDRNDHSPGISSNRDTVDLRNGSAIDTFLKDYLLHWLEALSLMKRISDGVFAINELVGLLEVRHYP</sequence>
<dbReference type="SUPFAM" id="SSF52540">
    <property type="entry name" value="P-loop containing nucleoside triphosphate hydrolases"/>
    <property type="match status" value="1"/>
</dbReference>
<feature type="domain" description="NACHT" evidence="2">
    <location>
        <begin position="367"/>
        <end position="514"/>
    </location>
</feature>
<dbReference type="Gene3D" id="3.40.50.300">
    <property type="entry name" value="P-loop containing nucleotide triphosphate hydrolases"/>
    <property type="match status" value="1"/>
</dbReference>
<evidence type="ECO:0000259" key="2">
    <source>
        <dbReference type="PROSITE" id="PS50837"/>
    </source>
</evidence>
<dbReference type="Gene3D" id="3.40.50.1820">
    <property type="entry name" value="alpha/beta hydrolase"/>
    <property type="match status" value="1"/>
</dbReference>
<keyword evidence="1" id="KW-0677">Repeat</keyword>
<dbReference type="SUPFAM" id="SSF53474">
    <property type="entry name" value="alpha/beta-Hydrolases"/>
    <property type="match status" value="1"/>
</dbReference>
<evidence type="ECO:0000313" key="3">
    <source>
        <dbReference type="EMBL" id="KAK6346638.1"/>
    </source>
</evidence>
<gene>
    <name evidence="3" type="ORF">TWF696_006758</name>
</gene>
<dbReference type="Pfam" id="PF24883">
    <property type="entry name" value="NPHP3_N"/>
    <property type="match status" value="1"/>
</dbReference>
<accession>A0AAV9UU55</accession>
<dbReference type="AlphaFoldDB" id="A0AAV9UU55"/>
<proteinExistence type="predicted"/>
<dbReference type="InterPro" id="IPR027417">
    <property type="entry name" value="P-loop_NTPase"/>
</dbReference>